<dbReference type="RefSeq" id="WP_072949385.1">
    <property type="nucleotide sequence ID" value="NZ_FRCT01000003.1"/>
</dbReference>
<reference evidence="3 4" key="1">
    <citation type="submission" date="2016-11" db="EMBL/GenBank/DDBJ databases">
        <authorList>
            <person name="Jaros S."/>
            <person name="Januszkiewicz K."/>
            <person name="Wedrychowicz H."/>
        </authorList>
    </citation>
    <scope>NUCLEOTIDE SEQUENCE [LARGE SCALE GENOMIC DNA]</scope>
    <source>
        <strain evidence="3 4">Y1</strain>
    </source>
</reference>
<dbReference type="Gene3D" id="1.10.150.280">
    <property type="entry name" value="AF1531-like domain"/>
    <property type="match status" value="1"/>
</dbReference>
<dbReference type="PANTHER" id="PTHR21180:SF32">
    <property type="entry name" value="ENDONUCLEASE_EXONUCLEASE_PHOSPHATASE FAMILY DOMAIN-CONTAINING PROTEIN 1"/>
    <property type="match status" value="1"/>
</dbReference>
<feature type="domain" description="Helix-hairpin-helix DNA-binding motif class 1" evidence="2">
    <location>
        <begin position="128"/>
        <end position="147"/>
    </location>
</feature>
<keyword evidence="1" id="KW-0732">Signal</keyword>
<dbReference type="Proteomes" id="UP000184394">
    <property type="component" value="Unassembled WGS sequence"/>
</dbReference>
<feature type="signal peptide" evidence="1">
    <location>
        <begin position="1"/>
        <end position="25"/>
    </location>
</feature>
<dbReference type="InterPro" id="IPR010994">
    <property type="entry name" value="RuvA_2-like"/>
</dbReference>
<name>A0A1M7I089_RUMFL</name>
<dbReference type="GO" id="GO:0006281">
    <property type="term" value="P:DNA repair"/>
    <property type="evidence" value="ECO:0007669"/>
    <property type="project" value="InterPro"/>
</dbReference>
<dbReference type="NCBIfam" id="TIGR00426">
    <property type="entry name" value="competence protein ComEA helix-hairpin-helix repeat region"/>
    <property type="match status" value="1"/>
</dbReference>
<dbReference type="SMART" id="SM00278">
    <property type="entry name" value="HhH1"/>
    <property type="match status" value="3"/>
</dbReference>
<evidence type="ECO:0000313" key="3">
    <source>
        <dbReference type="EMBL" id="SHM33983.1"/>
    </source>
</evidence>
<proteinExistence type="predicted"/>
<feature type="domain" description="Helix-hairpin-helix DNA-binding motif class 1" evidence="2">
    <location>
        <begin position="194"/>
        <end position="213"/>
    </location>
</feature>
<dbReference type="InterPro" id="IPR051675">
    <property type="entry name" value="Endo/Exo/Phosphatase_dom_1"/>
</dbReference>
<dbReference type="GO" id="GO:0015627">
    <property type="term" value="C:type II protein secretion system complex"/>
    <property type="evidence" value="ECO:0007669"/>
    <property type="project" value="TreeGrafter"/>
</dbReference>
<protein>
    <submittedName>
        <fullName evidence="3">Helix-hairpin-helix motif-containing protein</fullName>
    </submittedName>
</protein>
<accession>A0A1M7I089</accession>
<dbReference type="InterPro" id="IPR004509">
    <property type="entry name" value="Competence_ComEA_HhH"/>
</dbReference>
<dbReference type="GO" id="GO:0003677">
    <property type="term" value="F:DNA binding"/>
    <property type="evidence" value="ECO:0007669"/>
    <property type="project" value="InterPro"/>
</dbReference>
<dbReference type="PANTHER" id="PTHR21180">
    <property type="entry name" value="ENDONUCLEASE/EXONUCLEASE/PHOSPHATASE FAMILY DOMAIN-CONTAINING PROTEIN 1"/>
    <property type="match status" value="1"/>
</dbReference>
<evidence type="ECO:0000313" key="4">
    <source>
        <dbReference type="Proteomes" id="UP000184394"/>
    </source>
</evidence>
<gene>
    <name evidence="3" type="ORF">SAMN04487860_103197</name>
</gene>
<dbReference type="Pfam" id="PF12836">
    <property type="entry name" value="HHH_3"/>
    <property type="match status" value="2"/>
</dbReference>
<feature type="chain" id="PRO_5012274698" evidence="1">
    <location>
        <begin position="26"/>
        <end position="245"/>
    </location>
</feature>
<evidence type="ECO:0000259" key="2">
    <source>
        <dbReference type="SMART" id="SM00278"/>
    </source>
</evidence>
<dbReference type="AlphaFoldDB" id="A0A1M7I089"/>
<feature type="domain" description="Helix-hairpin-helix DNA-binding motif class 1" evidence="2">
    <location>
        <begin position="98"/>
        <end position="117"/>
    </location>
</feature>
<sequence>MKGVKAFKTYLLFLLCAAVITAASAFYFNTSDTNKNTSTIIFNSNTDKQTSQTSKAVTSIKTSATAKSKTTTAKTIPESVTEAVTEMLYIDINSANADELAELKGIGEVLAKEIINYRENNGGFRNIEEIMNVNGIGEGIFADIRDYIYVISPVYDEENQEPEAPFTNDEYEPTEYVPTLEEAAPININTAGMEKLMLLPHVDEDIALRIIDFREHTRFSSGYELILIDGLSQNDAADILPYIVT</sequence>
<evidence type="ECO:0000256" key="1">
    <source>
        <dbReference type="SAM" id="SignalP"/>
    </source>
</evidence>
<dbReference type="InterPro" id="IPR003583">
    <property type="entry name" value="Hlx-hairpin-Hlx_DNA-bd_motif"/>
</dbReference>
<dbReference type="GO" id="GO:0015628">
    <property type="term" value="P:protein secretion by the type II secretion system"/>
    <property type="evidence" value="ECO:0007669"/>
    <property type="project" value="TreeGrafter"/>
</dbReference>
<organism evidence="3 4">
    <name type="scientific">Ruminococcus flavefaciens</name>
    <dbReference type="NCBI Taxonomy" id="1265"/>
    <lineage>
        <taxon>Bacteria</taxon>
        <taxon>Bacillati</taxon>
        <taxon>Bacillota</taxon>
        <taxon>Clostridia</taxon>
        <taxon>Eubacteriales</taxon>
        <taxon>Oscillospiraceae</taxon>
        <taxon>Ruminococcus</taxon>
    </lineage>
</organism>
<dbReference type="Gene3D" id="1.10.150.320">
    <property type="entry name" value="Photosystem II 12 kDa extrinsic protein"/>
    <property type="match status" value="1"/>
</dbReference>
<dbReference type="SUPFAM" id="SSF47781">
    <property type="entry name" value="RuvA domain 2-like"/>
    <property type="match status" value="2"/>
</dbReference>
<dbReference type="EMBL" id="FRCT01000003">
    <property type="protein sequence ID" value="SHM33983.1"/>
    <property type="molecule type" value="Genomic_DNA"/>
</dbReference>